<reference evidence="1" key="2">
    <citation type="journal article" date="2015" name="Fish Shellfish Immunol.">
        <title>Early steps in the European eel (Anguilla anguilla)-Vibrio vulnificus interaction in the gills: Role of the RtxA13 toxin.</title>
        <authorList>
            <person name="Callol A."/>
            <person name="Pajuelo D."/>
            <person name="Ebbesson L."/>
            <person name="Teles M."/>
            <person name="MacKenzie S."/>
            <person name="Amaro C."/>
        </authorList>
    </citation>
    <scope>NUCLEOTIDE SEQUENCE</scope>
</reference>
<name>A0A0E9REB4_ANGAN</name>
<dbReference type="AlphaFoldDB" id="A0A0E9REB4"/>
<proteinExistence type="predicted"/>
<protein>
    <submittedName>
        <fullName evidence="1">Uncharacterized protein</fullName>
    </submittedName>
</protein>
<organism evidence="1">
    <name type="scientific">Anguilla anguilla</name>
    <name type="common">European freshwater eel</name>
    <name type="synonym">Muraena anguilla</name>
    <dbReference type="NCBI Taxonomy" id="7936"/>
    <lineage>
        <taxon>Eukaryota</taxon>
        <taxon>Metazoa</taxon>
        <taxon>Chordata</taxon>
        <taxon>Craniata</taxon>
        <taxon>Vertebrata</taxon>
        <taxon>Euteleostomi</taxon>
        <taxon>Actinopterygii</taxon>
        <taxon>Neopterygii</taxon>
        <taxon>Teleostei</taxon>
        <taxon>Anguilliformes</taxon>
        <taxon>Anguillidae</taxon>
        <taxon>Anguilla</taxon>
    </lineage>
</organism>
<dbReference type="EMBL" id="GBXM01081777">
    <property type="protein sequence ID" value="JAH26800.1"/>
    <property type="molecule type" value="Transcribed_RNA"/>
</dbReference>
<sequence length="30" mass="3555">MLKCKPEVTVEIVMHTRNVTNFVGYQFIEK</sequence>
<accession>A0A0E9REB4</accession>
<reference evidence="1" key="1">
    <citation type="submission" date="2014-11" db="EMBL/GenBank/DDBJ databases">
        <authorList>
            <person name="Amaro Gonzalez C."/>
        </authorList>
    </citation>
    <scope>NUCLEOTIDE SEQUENCE</scope>
</reference>
<evidence type="ECO:0000313" key="1">
    <source>
        <dbReference type="EMBL" id="JAH26800.1"/>
    </source>
</evidence>